<organism evidence="8 9">
    <name type="scientific">Pseudoalteromonas ulvae</name>
    <dbReference type="NCBI Taxonomy" id="107327"/>
    <lineage>
        <taxon>Bacteria</taxon>
        <taxon>Pseudomonadati</taxon>
        <taxon>Pseudomonadota</taxon>
        <taxon>Gammaproteobacteria</taxon>
        <taxon>Alteromonadales</taxon>
        <taxon>Pseudoalteromonadaceae</taxon>
        <taxon>Pseudoalteromonas</taxon>
    </lineage>
</organism>
<dbReference type="InterPro" id="IPR027417">
    <property type="entry name" value="P-loop_NTPase"/>
</dbReference>
<dbReference type="Proteomes" id="UP000194841">
    <property type="component" value="Unassembled WGS sequence"/>
</dbReference>
<dbReference type="GO" id="GO:0005737">
    <property type="term" value="C:cytoplasm"/>
    <property type="evidence" value="ECO:0007669"/>
    <property type="project" value="TreeGrafter"/>
</dbReference>
<dbReference type="CDD" id="cd03112">
    <property type="entry name" value="CobW-like"/>
    <property type="match status" value="1"/>
</dbReference>
<comment type="caution">
    <text evidence="8">The sequence shown here is derived from an EMBL/GenBank/DDBJ whole genome shotgun (WGS) entry which is preliminary data.</text>
</comment>
<dbReference type="SUPFAM" id="SSF90002">
    <property type="entry name" value="Hypothetical protein YjiA, C-terminal domain"/>
    <property type="match status" value="1"/>
</dbReference>
<keyword evidence="1" id="KW-0547">Nucleotide-binding</keyword>
<keyword evidence="3" id="KW-0143">Chaperone</keyword>
<dbReference type="RefSeq" id="WP_086742698.1">
    <property type="nucleotide sequence ID" value="NZ_MWPV01000001.1"/>
</dbReference>
<dbReference type="Gene3D" id="3.30.1220.10">
    <property type="entry name" value="CobW-like, C-terminal domain"/>
    <property type="match status" value="1"/>
</dbReference>
<evidence type="ECO:0000256" key="2">
    <source>
        <dbReference type="ARBA" id="ARBA00022801"/>
    </source>
</evidence>
<dbReference type="OrthoDB" id="9808822at2"/>
<dbReference type="InterPro" id="IPR003495">
    <property type="entry name" value="CobW/HypB/UreG_nucleotide-bd"/>
</dbReference>
<evidence type="ECO:0000256" key="6">
    <source>
        <dbReference type="ARBA" id="ARBA00049117"/>
    </source>
</evidence>
<dbReference type="AlphaFoldDB" id="A0A244CV44"/>
<dbReference type="Pfam" id="PF02492">
    <property type="entry name" value="cobW"/>
    <property type="match status" value="1"/>
</dbReference>
<dbReference type="InterPro" id="IPR051316">
    <property type="entry name" value="Zinc-reg_GTPase_activator"/>
</dbReference>
<dbReference type="EMBL" id="MWPV01000001">
    <property type="protein sequence ID" value="OUL59306.1"/>
    <property type="molecule type" value="Genomic_DNA"/>
</dbReference>
<evidence type="ECO:0000259" key="7">
    <source>
        <dbReference type="SMART" id="SM00833"/>
    </source>
</evidence>
<comment type="catalytic activity">
    <reaction evidence="6">
        <text>GTP + H2O = GDP + phosphate + H(+)</text>
        <dbReference type="Rhea" id="RHEA:19669"/>
        <dbReference type="ChEBI" id="CHEBI:15377"/>
        <dbReference type="ChEBI" id="CHEBI:15378"/>
        <dbReference type="ChEBI" id="CHEBI:37565"/>
        <dbReference type="ChEBI" id="CHEBI:43474"/>
        <dbReference type="ChEBI" id="CHEBI:58189"/>
    </reaction>
    <physiologicalReaction direction="left-to-right" evidence="6">
        <dbReference type="Rhea" id="RHEA:19670"/>
    </physiologicalReaction>
</comment>
<dbReference type="PANTHER" id="PTHR13748:SF62">
    <property type="entry name" value="COBW DOMAIN-CONTAINING PROTEIN"/>
    <property type="match status" value="1"/>
</dbReference>
<dbReference type="GO" id="GO:0016787">
    <property type="term" value="F:hydrolase activity"/>
    <property type="evidence" value="ECO:0007669"/>
    <property type="project" value="UniProtKB-KW"/>
</dbReference>
<comment type="similarity">
    <text evidence="4">Belongs to the SIMIBI class G3E GTPase family. ZNG1 subfamily.</text>
</comment>
<keyword evidence="2" id="KW-0378">Hydrolase</keyword>
<evidence type="ECO:0000256" key="3">
    <source>
        <dbReference type="ARBA" id="ARBA00023186"/>
    </source>
</evidence>
<evidence type="ECO:0000313" key="8">
    <source>
        <dbReference type="EMBL" id="OUL59306.1"/>
    </source>
</evidence>
<dbReference type="Gene3D" id="3.40.50.300">
    <property type="entry name" value="P-loop containing nucleotide triphosphate hydrolases"/>
    <property type="match status" value="1"/>
</dbReference>
<dbReference type="Pfam" id="PF07683">
    <property type="entry name" value="CobW_C"/>
    <property type="match status" value="1"/>
</dbReference>
<protein>
    <submittedName>
        <fullName evidence="8">GTP-binding protein</fullName>
    </submittedName>
</protein>
<evidence type="ECO:0000256" key="4">
    <source>
        <dbReference type="ARBA" id="ARBA00034320"/>
    </source>
</evidence>
<sequence>MSLKERIPVYLLTGFLGSGKTTLLNSLVKQPGMERSLILINEFGEVGLDHLLVSHAKEDGNLVVELGSGCLCCATRGDFAKTLRDTPWRYARDGQPLFDRVIIETTGLADPTSIIQTLMRDRTIHLQFRLQGVVTAVDAINGASTIIQHIEARKQVSVADLLLVTKADLNVEKHTLDALLQQLAERNPTADIQMTNNGTVAANLILQLDHIEPADSSIPLKKWLNISSVSSQPTGNNLKAFAQLNPISEPQNDINRHNDHIQAHCFIFDEPLSEAKFGMWVDIMVPLFGKNLLRLKGIINIQGHAGPVVIHGVQHTYHPAAYLPEWPDDDRRSKLVFITYDIDRQTLERTFEVFKERNYETEAKFLSEAQNEEHSKQEAISV</sequence>
<keyword evidence="9" id="KW-1185">Reference proteome</keyword>
<comment type="function">
    <text evidence="5">Zinc chaperone that directly transfers zinc cofactor to target proteins, thereby activating them. Zinc is transferred from the CXCC motif in the GTPase domain to the zinc binding site in target proteins in a process requiring GTP hydrolysis.</text>
</comment>
<dbReference type="SMART" id="SM00833">
    <property type="entry name" value="CobW_C"/>
    <property type="match status" value="1"/>
</dbReference>
<proteinExistence type="inferred from homology"/>
<dbReference type="GO" id="GO:0000166">
    <property type="term" value="F:nucleotide binding"/>
    <property type="evidence" value="ECO:0007669"/>
    <property type="project" value="UniProtKB-KW"/>
</dbReference>
<dbReference type="InterPro" id="IPR011629">
    <property type="entry name" value="CobW-like_C"/>
</dbReference>
<dbReference type="InterPro" id="IPR036627">
    <property type="entry name" value="CobW-likC_sf"/>
</dbReference>
<name>A0A244CV44_PSEDV</name>
<accession>A0A244CV44</accession>
<feature type="domain" description="CobW C-terminal" evidence="7">
    <location>
        <begin position="261"/>
        <end position="355"/>
    </location>
</feature>
<dbReference type="PANTHER" id="PTHR13748">
    <property type="entry name" value="COBW-RELATED"/>
    <property type="match status" value="1"/>
</dbReference>
<reference evidence="8 9" key="1">
    <citation type="submission" date="2017-02" db="EMBL/GenBank/DDBJ databases">
        <title>Pseudoalteromonas ulvae TC14 Genome.</title>
        <authorList>
            <person name="Molmeret M."/>
        </authorList>
    </citation>
    <scope>NUCLEOTIDE SEQUENCE [LARGE SCALE GENOMIC DNA]</scope>
    <source>
        <strain evidence="8">TC14</strain>
    </source>
</reference>
<evidence type="ECO:0000256" key="1">
    <source>
        <dbReference type="ARBA" id="ARBA00022741"/>
    </source>
</evidence>
<evidence type="ECO:0000313" key="9">
    <source>
        <dbReference type="Proteomes" id="UP000194841"/>
    </source>
</evidence>
<gene>
    <name evidence="8" type="ORF">B1199_03285</name>
</gene>
<evidence type="ECO:0000256" key="5">
    <source>
        <dbReference type="ARBA" id="ARBA00045658"/>
    </source>
</evidence>
<dbReference type="SUPFAM" id="SSF52540">
    <property type="entry name" value="P-loop containing nucleoside triphosphate hydrolases"/>
    <property type="match status" value="1"/>
</dbReference>